<dbReference type="AlphaFoldDB" id="A0A640MPF5"/>
<organism evidence="1">
    <name type="scientific">Bacillus anthracis</name>
    <name type="common">anthrax bacterium</name>
    <dbReference type="NCBI Taxonomy" id="1392"/>
    <lineage>
        <taxon>Bacteria</taxon>
        <taxon>Bacillati</taxon>
        <taxon>Bacillota</taxon>
        <taxon>Bacilli</taxon>
        <taxon>Bacillales</taxon>
        <taxon>Bacillaceae</taxon>
        <taxon>Bacillus</taxon>
        <taxon>Bacillus cereus group</taxon>
    </lineage>
</organism>
<dbReference type="Gene3D" id="1.10.260.40">
    <property type="entry name" value="lambda repressor-like DNA-binding domains"/>
    <property type="match status" value="1"/>
</dbReference>
<proteinExistence type="predicted"/>
<protein>
    <recommendedName>
        <fullName evidence="2">Transcriptional regulator</fullName>
    </recommendedName>
</protein>
<gene>
    <name evidence="1" type="ORF">QuyetLC_48810</name>
</gene>
<sequence>MKNKDKEGVLRQELLDLIYKKGVKQSFIVSNCNISKQHLSNYLKKGYNISDNKKLELKNFIKKYYI</sequence>
<reference evidence="1" key="2">
    <citation type="submission" date="2019-12" db="EMBL/GenBank/DDBJ databases">
        <authorList>
            <person name="Hoang T.H.H."/>
            <person name="Okutani A."/>
        </authorList>
    </citation>
    <scope>NUCLEOTIDE SEQUENCE</scope>
    <source>
        <strain evidence="1">QuyetLC</strain>
    </source>
</reference>
<name>A0A640MPF5_BACAN</name>
<comment type="caution">
    <text evidence="1">The sequence shown here is derived from an EMBL/GenBank/DDBJ whole genome shotgun (WGS) entry which is preliminary data.</text>
</comment>
<evidence type="ECO:0000313" key="1">
    <source>
        <dbReference type="EMBL" id="GEU15289.1"/>
    </source>
</evidence>
<dbReference type="InterPro" id="IPR010982">
    <property type="entry name" value="Lambda_DNA-bd_dom_sf"/>
</dbReference>
<evidence type="ECO:0008006" key="2">
    <source>
        <dbReference type="Google" id="ProtNLM"/>
    </source>
</evidence>
<dbReference type="SUPFAM" id="SSF47413">
    <property type="entry name" value="lambda repressor-like DNA-binding domains"/>
    <property type="match status" value="1"/>
</dbReference>
<reference evidence="1" key="1">
    <citation type="submission" date="2019-12" db="EMBL/GenBank/DDBJ databases">
        <title>Epidemiological and comparative genomic analysis of Bacillus anthracis isolated from northern Vietnam.</title>
        <authorList>
            <person name="Hoang T.T.H."/>
            <person name="Dang D.A."/>
            <person name="Pham M.H."/>
            <person name="Luong M.H."/>
            <person name="Tran N.D."/>
            <person name="Nguyen T.H."/>
            <person name="Nguyen T.T."/>
            <person name="Inoue S."/>
            <person name="Morikawa S."/>
            <person name="Okutani A."/>
        </authorList>
    </citation>
    <scope>NUCLEOTIDE SEQUENCE</scope>
    <source>
        <strain evidence="1">QuyetLC</strain>
    </source>
</reference>
<accession>A0A640MPF5</accession>
<dbReference type="GO" id="GO:0003677">
    <property type="term" value="F:DNA binding"/>
    <property type="evidence" value="ECO:0007669"/>
    <property type="project" value="InterPro"/>
</dbReference>
<dbReference type="EMBL" id="BLEY01000078">
    <property type="protein sequence ID" value="GEU15289.1"/>
    <property type="molecule type" value="Genomic_DNA"/>
</dbReference>